<dbReference type="AlphaFoldDB" id="A0A9N9CH14"/>
<sequence length="51" mass="5745">VQKLKRENSFALQDINRGTERAQFAYIMGTFITALDMIGSKLIEVAGNDLR</sequence>
<evidence type="ECO:0000313" key="2">
    <source>
        <dbReference type="Proteomes" id="UP000789706"/>
    </source>
</evidence>
<comment type="caution">
    <text evidence="1">The sequence shown here is derived from an EMBL/GenBank/DDBJ whole genome shotgun (WGS) entry which is preliminary data.</text>
</comment>
<accession>A0A9N9CH14</accession>
<dbReference type="Proteomes" id="UP000789706">
    <property type="component" value="Unassembled WGS sequence"/>
</dbReference>
<gene>
    <name evidence="1" type="ORF">DEBURN_LOCUS9629</name>
</gene>
<organism evidence="1 2">
    <name type="scientific">Diversispora eburnea</name>
    <dbReference type="NCBI Taxonomy" id="1213867"/>
    <lineage>
        <taxon>Eukaryota</taxon>
        <taxon>Fungi</taxon>
        <taxon>Fungi incertae sedis</taxon>
        <taxon>Mucoromycota</taxon>
        <taxon>Glomeromycotina</taxon>
        <taxon>Glomeromycetes</taxon>
        <taxon>Diversisporales</taxon>
        <taxon>Diversisporaceae</taxon>
        <taxon>Diversispora</taxon>
    </lineage>
</organism>
<evidence type="ECO:0000313" key="1">
    <source>
        <dbReference type="EMBL" id="CAG8603315.1"/>
    </source>
</evidence>
<proteinExistence type="predicted"/>
<reference evidence="1" key="1">
    <citation type="submission" date="2021-06" db="EMBL/GenBank/DDBJ databases">
        <authorList>
            <person name="Kallberg Y."/>
            <person name="Tangrot J."/>
            <person name="Rosling A."/>
        </authorList>
    </citation>
    <scope>NUCLEOTIDE SEQUENCE</scope>
    <source>
        <strain evidence="1">AZ414A</strain>
    </source>
</reference>
<feature type="non-terminal residue" evidence="1">
    <location>
        <position position="1"/>
    </location>
</feature>
<keyword evidence="2" id="KW-1185">Reference proteome</keyword>
<protein>
    <submittedName>
        <fullName evidence="1">10316_t:CDS:1</fullName>
    </submittedName>
</protein>
<dbReference type="EMBL" id="CAJVPK010001969">
    <property type="protein sequence ID" value="CAG8603315.1"/>
    <property type="molecule type" value="Genomic_DNA"/>
</dbReference>
<name>A0A9N9CH14_9GLOM</name>